<dbReference type="EC" id="2.4.-.-" evidence="2"/>
<evidence type="ECO:0000313" key="3">
    <source>
        <dbReference type="Proteomes" id="UP001398556"/>
    </source>
</evidence>
<protein>
    <submittedName>
        <fullName evidence="2">Glycosyltransferase family 4 protein</fullName>
        <ecNumber evidence="2">2.4.-.-</ecNumber>
    </submittedName>
</protein>
<name>A0ABU9HJ59_9FLAO</name>
<dbReference type="RefSeq" id="WP_341699394.1">
    <property type="nucleotide sequence ID" value="NZ_JBBYHU010000004.1"/>
</dbReference>
<evidence type="ECO:0000313" key="2">
    <source>
        <dbReference type="EMBL" id="MEL1240151.1"/>
    </source>
</evidence>
<dbReference type="SUPFAM" id="SSF53756">
    <property type="entry name" value="UDP-Glycosyltransferase/glycogen phosphorylase"/>
    <property type="match status" value="1"/>
</dbReference>
<keyword evidence="2" id="KW-0328">Glycosyltransferase</keyword>
<dbReference type="InterPro" id="IPR001296">
    <property type="entry name" value="Glyco_trans_1"/>
</dbReference>
<feature type="domain" description="Glycosyl transferase family 1" evidence="1">
    <location>
        <begin position="215"/>
        <end position="375"/>
    </location>
</feature>
<keyword evidence="2" id="KW-0808">Transferase</keyword>
<organism evidence="2 3">
    <name type="scientific">Flavobacterium flavipallidum</name>
    <dbReference type="NCBI Taxonomy" id="3139140"/>
    <lineage>
        <taxon>Bacteria</taxon>
        <taxon>Pseudomonadati</taxon>
        <taxon>Bacteroidota</taxon>
        <taxon>Flavobacteriia</taxon>
        <taxon>Flavobacteriales</taxon>
        <taxon>Flavobacteriaceae</taxon>
        <taxon>Flavobacterium</taxon>
    </lineage>
</organism>
<sequence>MKKTFKKHLKQGLYFFISRYYLLRFLYFDTQKIKQSDIVFFLPYYHTGGAERVHIAILKALQGTKCTVVFTHGSATKNFYKEFSKYASIVELNSILNKKNKWVNQKLQGIIISSINTSLSVKSVFGCNTPYYYQIIPKIKDAIIKNDLFHAFEENDDRESDVISSASIIDNRIVINEVAKQFILSFYDRHQIDLMFHSKIKIIQNGIELKNSPFQKKTGTHFKIGFIGRWSTEKRAYLFLEIATQVKKKYPEVSFVMAGTGMKINLNKIIQAGVEFLGELTNDKDLEQLYKDLYLILLPSKYEGFPMVIMEGMAQGVIPIATNVGGISEHIVNDKNGILINDGDEKQIIKDYVSIIENLLPNKIKMEMLSQNAYNYALHNFQIQKFNDSYRQILFKK</sequence>
<dbReference type="Proteomes" id="UP001398556">
    <property type="component" value="Unassembled WGS sequence"/>
</dbReference>
<dbReference type="GO" id="GO:0016757">
    <property type="term" value="F:glycosyltransferase activity"/>
    <property type="evidence" value="ECO:0007669"/>
    <property type="project" value="UniProtKB-KW"/>
</dbReference>
<reference evidence="2 3" key="1">
    <citation type="submission" date="2024-04" db="EMBL/GenBank/DDBJ databases">
        <title>Flavobacterium sp. DGU99 16S ribosomal RNA gene Genome sequencing and assembly.</title>
        <authorList>
            <person name="Park S."/>
        </authorList>
    </citation>
    <scope>NUCLEOTIDE SEQUENCE [LARGE SCALE GENOMIC DNA]</scope>
    <source>
        <strain evidence="2 3">DGU99</strain>
    </source>
</reference>
<dbReference type="CDD" id="cd03801">
    <property type="entry name" value="GT4_PimA-like"/>
    <property type="match status" value="1"/>
</dbReference>
<gene>
    <name evidence="2" type="ORF">AAEO59_03720</name>
</gene>
<comment type="caution">
    <text evidence="2">The sequence shown here is derived from an EMBL/GenBank/DDBJ whole genome shotgun (WGS) entry which is preliminary data.</text>
</comment>
<dbReference type="PANTHER" id="PTHR12526">
    <property type="entry name" value="GLYCOSYLTRANSFERASE"/>
    <property type="match status" value="1"/>
</dbReference>
<dbReference type="Gene3D" id="3.40.50.2000">
    <property type="entry name" value="Glycogen Phosphorylase B"/>
    <property type="match status" value="1"/>
</dbReference>
<dbReference type="Pfam" id="PF00534">
    <property type="entry name" value="Glycos_transf_1"/>
    <property type="match status" value="1"/>
</dbReference>
<evidence type="ECO:0000259" key="1">
    <source>
        <dbReference type="Pfam" id="PF00534"/>
    </source>
</evidence>
<proteinExistence type="predicted"/>
<keyword evidence="3" id="KW-1185">Reference proteome</keyword>
<accession>A0ABU9HJ59</accession>
<dbReference type="EMBL" id="JBBYHU010000004">
    <property type="protein sequence ID" value="MEL1240151.1"/>
    <property type="molecule type" value="Genomic_DNA"/>
</dbReference>